<keyword evidence="1" id="KW-1133">Transmembrane helix</keyword>
<protein>
    <submittedName>
        <fullName evidence="2">Uncharacterized protein</fullName>
    </submittedName>
</protein>
<feature type="transmembrane region" description="Helical" evidence="1">
    <location>
        <begin position="79"/>
        <end position="101"/>
    </location>
</feature>
<proteinExistence type="predicted"/>
<dbReference type="AlphaFoldDB" id="A0A455SI27"/>
<evidence type="ECO:0000313" key="2">
    <source>
        <dbReference type="EMBL" id="BBH88123.1"/>
    </source>
</evidence>
<sequence length="121" mass="14147">MKTFNTYNKAYQRLFMQFLAKSHEIYNNMLEMAKGQYEKGKCFTTKMRWRLLFRADLKSFLPQRFTVWLIASPRPPKRFLVAFLVKPCVFVLTSVLTGSIADRDVNTAKNRLISFLVGAQP</sequence>
<gene>
    <name evidence="2" type="ORF">KTC_28740</name>
</gene>
<keyword evidence="1" id="KW-0472">Membrane</keyword>
<evidence type="ECO:0000256" key="1">
    <source>
        <dbReference type="SAM" id="Phobius"/>
    </source>
</evidence>
<keyword evidence="1" id="KW-0812">Transmembrane</keyword>
<dbReference type="EMBL" id="AP019376">
    <property type="protein sequence ID" value="BBH88123.1"/>
    <property type="molecule type" value="Genomic_DNA"/>
</dbReference>
<accession>A0A455SI27</accession>
<reference evidence="2" key="1">
    <citation type="submission" date="2018-12" db="EMBL/GenBank/DDBJ databases">
        <title>Novel natural products biosynthetic potential of the class Ktedonobacteria.</title>
        <authorList>
            <person name="Zheng Y."/>
            <person name="Saitou A."/>
            <person name="Wang C.M."/>
            <person name="Toyoda A."/>
            <person name="Minakuchi Y."/>
            <person name="Sekiguchi Y."/>
            <person name="Ueda K."/>
            <person name="Takano H."/>
            <person name="Sakai Y."/>
            <person name="Yokota A."/>
            <person name="Yabe S."/>
        </authorList>
    </citation>
    <scope>NUCLEOTIDE SEQUENCE</scope>
    <source>
        <strain evidence="2">COM3</strain>
    </source>
</reference>
<name>A0A455SI27_9CHLR</name>
<organism evidence="2">
    <name type="scientific">Thermosporothrix sp. COM3</name>
    <dbReference type="NCBI Taxonomy" id="2490863"/>
    <lineage>
        <taxon>Bacteria</taxon>
        <taxon>Bacillati</taxon>
        <taxon>Chloroflexota</taxon>
        <taxon>Ktedonobacteria</taxon>
        <taxon>Ktedonobacterales</taxon>
        <taxon>Thermosporotrichaceae</taxon>
        <taxon>Thermosporothrix</taxon>
    </lineage>
</organism>